<keyword evidence="2" id="KW-1185">Reference proteome</keyword>
<dbReference type="STRING" id="665467.SAMN02982931_02214"/>
<accession>A0A1G6C9G1</accession>
<sequence length="90" mass="9816">MATTTAQAPASNPEDNGIAEKKRLALTYLSEAWEEAASAGVDSEILAHVAMFRAFSNLIETYGEEAVAGLVHTLPERIRAFEFSPHRIVQ</sequence>
<name>A0A1G6C9G1_9HYPH</name>
<dbReference type="RefSeq" id="WP_090876495.1">
    <property type="nucleotide sequence ID" value="NZ_FMXQ01000004.1"/>
</dbReference>
<reference evidence="1 2" key="1">
    <citation type="submission" date="2016-10" db="EMBL/GenBank/DDBJ databases">
        <authorList>
            <person name="de Groot N.N."/>
        </authorList>
    </citation>
    <scope>NUCLEOTIDE SEQUENCE [LARGE SCALE GENOMIC DNA]</scope>
    <source>
        <strain evidence="1 2">ATCC 35022</strain>
    </source>
</reference>
<dbReference type="EMBL" id="FMXQ01000004">
    <property type="protein sequence ID" value="SDB29424.1"/>
    <property type="molecule type" value="Genomic_DNA"/>
</dbReference>
<protein>
    <submittedName>
        <fullName evidence="1">Uncharacterized protein</fullName>
    </submittedName>
</protein>
<organism evidence="1 2">
    <name type="scientific">Bauldia litoralis</name>
    <dbReference type="NCBI Taxonomy" id="665467"/>
    <lineage>
        <taxon>Bacteria</taxon>
        <taxon>Pseudomonadati</taxon>
        <taxon>Pseudomonadota</taxon>
        <taxon>Alphaproteobacteria</taxon>
        <taxon>Hyphomicrobiales</taxon>
        <taxon>Kaistiaceae</taxon>
        <taxon>Bauldia</taxon>
    </lineage>
</organism>
<gene>
    <name evidence="1" type="ORF">SAMN02982931_02214</name>
</gene>
<dbReference type="OrthoDB" id="9809513at2"/>
<evidence type="ECO:0000313" key="2">
    <source>
        <dbReference type="Proteomes" id="UP000199071"/>
    </source>
</evidence>
<dbReference type="Proteomes" id="UP000199071">
    <property type="component" value="Unassembled WGS sequence"/>
</dbReference>
<dbReference type="AlphaFoldDB" id="A0A1G6C9G1"/>
<proteinExistence type="predicted"/>
<evidence type="ECO:0000313" key="1">
    <source>
        <dbReference type="EMBL" id="SDB29424.1"/>
    </source>
</evidence>